<dbReference type="EMBL" id="AK222170">
    <property type="protein sequence ID" value="BAD95288.1"/>
    <property type="molecule type" value="mRNA"/>
</dbReference>
<sequence length="39" mass="4740">MQHQIGSWYLPRRLPPMCLCWRVALDLFRDFRSLSFADL</sequence>
<reference evidence="1" key="1">
    <citation type="submission" date="2005-03" db="EMBL/GenBank/DDBJ databases">
        <title>Large-scale analysis of RIKEN Arabidopsis full-length (RAFL) cDNAs.</title>
        <authorList>
            <person name="Totoki Y."/>
            <person name="Seki M."/>
            <person name="Ishida J."/>
            <person name="Nakajima M."/>
            <person name="Enju A."/>
            <person name="Kamiya A."/>
            <person name="Narusaka M."/>
            <person name="Shin-i T."/>
            <person name="Nakagawa M."/>
            <person name="Sakamoto N."/>
            <person name="Oishi K."/>
            <person name="Kohara Y."/>
            <person name="Kobayashi M."/>
            <person name="Toyoda A."/>
            <person name="Sakaki Y."/>
            <person name="Sakurai T."/>
            <person name="Iida K."/>
            <person name="Akiyama K."/>
            <person name="Satou M."/>
            <person name="Toyoda T."/>
            <person name="Konagaya A."/>
            <person name="Carninci P."/>
            <person name="Kawai J."/>
            <person name="Hayashizaki Y."/>
            <person name="Shinozaki K."/>
        </authorList>
    </citation>
    <scope>NUCLEOTIDE SEQUENCE</scope>
</reference>
<proteinExistence type="evidence at transcript level"/>
<accession>Q56W77</accession>
<organism evidence="1">
    <name type="scientific">Arabidopsis thaliana</name>
    <name type="common">Mouse-ear cress</name>
    <dbReference type="NCBI Taxonomy" id="3702"/>
    <lineage>
        <taxon>Eukaryota</taxon>
        <taxon>Viridiplantae</taxon>
        <taxon>Streptophyta</taxon>
        <taxon>Embryophyta</taxon>
        <taxon>Tracheophyta</taxon>
        <taxon>Spermatophyta</taxon>
        <taxon>Magnoliopsida</taxon>
        <taxon>eudicotyledons</taxon>
        <taxon>Gunneridae</taxon>
        <taxon>Pentapetalae</taxon>
        <taxon>rosids</taxon>
        <taxon>malvids</taxon>
        <taxon>Brassicales</taxon>
        <taxon>Brassicaceae</taxon>
        <taxon>Camelineae</taxon>
        <taxon>Arabidopsis</taxon>
    </lineage>
</organism>
<name>Q56W77_ARATH</name>
<protein>
    <submittedName>
        <fullName evidence="1">Uncharacterized protein</fullName>
    </submittedName>
</protein>
<dbReference type="AlphaFoldDB" id="Q56W77"/>
<evidence type="ECO:0000313" key="1">
    <source>
        <dbReference type="EMBL" id="BAD95288.1"/>
    </source>
</evidence>